<dbReference type="AlphaFoldDB" id="A0A9P0GFC8"/>
<keyword evidence="2" id="KW-0545">Nucleotide biosynthesis</keyword>
<evidence type="ECO:0000256" key="4">
    <source>
        <dbReference type="ARBA" id="ARBA00022801"/>
    </source>
</evidence>
<protein>
    <recommendedName>
        <fullName evidence="7">dCMP deaminase</fullName>
        <ecNumber evidence="6">3.5.4.12</ecNumber>
    </recommendedName>
    <alternativeName>
        <fullName evidence="7">dCMP deaminase</fullName>
    </alternativeName>
</protein>
<evidence type="ECO:0000256" key="9">
    <source>
        <dbReference type="SAM" id="MobiDB-lite"/>
    </source>
</evidence>
<keyword evidence="5" id="KW-0862">Zinc</keyword>
<keyword evidence="3 8" id="KW-0863">Zinc-finger</keyword>
<evidence type="ECO:0000256" key="7">
    <source>
        <dbReference type="ARBA" id="ARBA00041763"/>
    </source>
</evidence>
<dbReference type="Gene3D" id="3.40.140.10">
    <property type="entry name" value="Cytidine Deaminase, domain 2"/>
    <property type="match status" value="1"/>
</dbReference>
<feature type="domain" description="BED-type" evidence="10">
    <location>
        <begin position="78"/>
        <end position="128"/>
    </location>
</feature>
<gene>
    <name evidence="11" type="ORF">PSYICH_LOCUS12840</name>
</gene>
<sequence length="239" mass="26709">MFLFCFRGVIDAEDQFMSTAILAAMRSRDPKFQVGACIVNKDNVIVGIGYNGMPGGRDDAFSWGKDKNEYVSTKGKIPPKSNVWKYFDKTNKEYSICNLCNKKIKTCGNTSNLRCHIKSIHNKEVFKVQSPPQDVGDQQSRQSDSESAVTADSSNVVSRSSFCSLASTSSTTNNLEIDPDENTNLICSEISKEGSKRKAKLQSFKRQCTVKETFANFSSYREGGNKYNKITNNILYMIC</sequence>
<dbReference type="InterPro" id="IPR015517">
    <property type="entry name" value="dCMP_deaminase-rel"/>
</dbReference>
<dbReference type="Pfam" id="PF02892">
    <property type="entry name" value="zf-BED"/>
    <property type="match status" value="1"/>
</dbReference>
<dbReference type="PROSITE" id="PS50808">
    <property type="entry name" value="ZF_BED"/>
    <property type="match status" value="1"/>
</dbReference>
<organism evidence="11 12">
    <name type="scientific">Psylliodes chrysocephalus</name>
    <dbReference type="NCBI Taxonomy" id="3402493"/>
    <lineage>
        <taxon>Eukaryota</taxon>
        <taxon>Metazoa</taxon>
        <taxon>Ecdysozoa</taxon>
        <taxon>Arthropoda</taxon>
        <taxon>Hexapoda</taxon>
        <taxon>Insecta</taxon>
        <taxon>Pterygota</taxon>
        <taxon>Neoptera</taxon>
        <taxon>Endopterygota</taxon>
        <taxon>Coleoptera</taxon>
        <taxon>Polyphaga</taxon>
        <taxon>Cucujiformia</taxon>
        <taxon>Chrysomeloidea</taxon>
        <taxon>Chrysomelidae</taxon>
        <taxon>Galerucinae</taxon>
        <taxon>Alticini</taxon>
        <taxon>Psylliodes</taxon>
    </lineage>
</organism>
<keyword evidence="4" id="KW-0378">Hydrolase</keyword>
<evidence type="ECO:0000256" key="5">
    <source>
        <dbReference type="ARBA" id="ARBA00022833"/>
    </source>
</evidence>
<dbReference type="InterPro" id="IPR003656">
    <property type="entry name" value="Znf_BED"/>
</dbReference>
<evidence type="ECO:0000313" key="11">
    <source>
        <dbReference type="EMBL" id="CAH1111468.1"/>
    </source>
</evidence>
<accession>A0A9P0GFC8</accession>
<dbReference type="EC" id="3.5.4.12" evidence="6"/>
<reference evidence="11" key="1">
    <citation type="submission" date="2022-01" db="EMBL/GenBank/DDBJ databases">
        <authorList>
            <person name="King R."/>
        </authorList>
    </citation>
    <scope>NUCLEOTIDE SEQUENCE</scope>
</reference>
<dbReference type="Proteomes" id="UP001153636">
    <property type="component" value="Chromosome 6"/>
</dbReference>
<keyword evidence="1" id="KW-0479">Metal-binding</keyword>
<dbReference type="OrthoDB" id="6710946at2759"/>
<proteinExistence type="predicted"/>
<evidence type="ECO:0000259" key="10">
    <source>
        <dbReference type="PROSITE" id="PS50808"/>
    </source>
</evidence>
<keyword evidence="12" id="KW-1185">Reference proteome</keyword>
<dbReference type="PANTHER" id="PTHR11086">
    <property type="entry name" value="DEOXYCYTIDYLATE DEAMINASE-RELATED"/>
    <property type="match status" value="1"/>
</dbReference>
<evidence type="ECO:0000256" key="6">
    <source>
        <dbReference type="ARBA" id="ARBA00038938"/>
    </source>
</evidence>
<dbReference type="PANTHER" id="PTHR11086:SF18">
    <property type="entry name" value="DEOXYCYTIDYLATE DEAMINASE"/>
    <property type="match status" value="1"/>
</dbReference>
<dbReference type="InterPro" id="IPR016193">
    <property type="entry name" value="Cytidine_deaminase-like"/>
</dbReference>
<dbReference type="GO" id="GO:0005737">
    <property type="term" value="C:cytoplasm"/>
    <property type="evidence" value="ECO:0007669"/>
    <property type="project" value="TreeGrafter"/>
</dbReference>
<evidence type="ECO:0000256" key="3">
    <source>
        <dbReference type="ARBA" id="ARBA00022771"/>
    </source>
</evidence>
<evidence type="ECO:0000313" key="12">
    <source>
        <dbReference type="Proteomes" id="UP001153636"/>
    </source>
</evidence>
<evidence type="ECO:0000256" key="2">
    <source>
        <dbReference type="ARBA" id="ARBA00022727"/>
    </source>
</evidence>
<dbReference type="GO" id="GO:0003677">
    <property type="term" value="F:DNA binding"/>
    <property type="evidence" value="ECO:0007669"/>
    <property type="project" value="InterPro"/>
</dbReference>
<dbReference type="GO" id="GO:0008270">
    <property type="term" value="F:zinc ion binding"/>
    <property type="evidence" value="ECO:0007669"/>
    <property type="project" value="UniProtKB-KW"/>
</dbReference>
<dbReference type="SUPFAM" id="SSF53927">
    <property type="entry name" value="Cytidine deaminase-like"/>
    <property type="match status" value="1"/>
</dbReference>
<dbReference type="EMBL" id="OV651818">
    <property type="protein sequence ID" value="CAH1111468.1"/>
    <property type="molecule type" value="Genomic_DNA"/>
</dbReference>
<evidence type="ECO:0000256" key="8">
    <source>
        <dbReference type="PROSITE-ProRule" id="PRU00027"/>
    </source>
</evidence>
<dbReference type="GO" id="GO:0004132">
    <property type="term" value="F:dCMP deaminase activity"/>
    <property type="evidence" value="ECO:0007669"/>
    <property type="project" value="TreeGrafter"/>
</dbReference>
<dbReference type="InterPro" id="IPR002125">
    <property type="entry name" value="CMP_dCMP_dom"/>
</dbReference>
<evidence type="ECO:0000256" key="1">
    <source>
        <dbReference type="ARBA" id="ARBA00022723"/>
    </source>
</evidence>
<feature type="region of interest" description="Disordered" evidence="9">
    <location>
        <begin position="130"/>
        <end position="152"/>
    </location>
</feature>
<dbReference type="SMART" id="SM00614">
    <property type="entry name" value="ZnF_BED"/>
    <property type="match status" value="1"/>
</dbReference>
<dbReference type="Pfam" id="PF00383">
    <property type="entry name" value="dCMP_cyt_deam_1"/>
    <property type="match status" value="1"/>
</dbReference>
<name>A0A9P0GFC8_9CUCU</name>